<dbReference type="EMBL" id="JACHVA010000013">
    <property type="protein sequence ID" value="MBC2600321.1"/>
    <property type="molecule type" value="Genomic_DNA"/>
</dbReference>
<gene>
    <name evidence="2" type="ORF">H5P30_00840</name>
</gene>
<dbReference type="NCBIfam" id="NF033592">
    <property type="entry name" value="transpos_IS4_1"/>
    <property type="match status" value="1"/>
</dbReference>
<dbReference type="AlphaFoldDB" id="A0A7X1E2S5"/>
<dbReference type="GO" id="GO:0006313">
    <property type="term" value="P:DNA transposition"/>
    <property type="evidence" value="ECO:0007669"/>
    <property type="project" value="InterPro"/>
</dbReference>
<dbReference type="InterPro" id="IPR012337">
    <property type="entry name" value="RNaseH-like_sf"/>
</dbReference>
<dbReference type="SUPFAM" id="SSF53098">
    <property type="entry name" value="Ribonuclease H-like"/>
    <property type="match status" value="1"/>
</dbReference>
<feature type="non-terminal residue" evidence="2">
    <location>
        <position position="406"/>
    </location>
</feature>
<dbReference type="GO" id="GO:0003677">
    <property type="term" value="F:DNA binding"/>
    <property type="evidence" value="ECO:0007669"/>
    <property type="project" value="InterPro"/>
</dbReference>
<dbReference type="RefSeq" id="WP_185691071.1">
    <property type="nucleotide sequence ID" value="NZ_JACHVA010000013.1"/>
</dbReference>
<dbReference type="Proteomes" id="UP000525652">
    <property type="component" value="Unassembled WGS sequence"/>
</dbReference>
<keyword evidence="3" id="KW-1185">Reference proteome</keyword>
<dbReference type="InterPro" id="IPR047952">
    <property type="entry name" value="Transpos_IS4"/>
</dbReference>
<accession>A0A7X1E2S5</accession>
<evidence type="ECO:0000313" key="3">
    <source>
        <dbReference type="Proteomes" id="UP000525652"/>
    </source>
</evidence>
<organism evidence="2 3">
    <name type="scientific">Puniceicoccus vermicola</name>
    <dbReference type="NCBI Taxonomy" id="388746"/>
    <lineage>
        <taxon>Bacteria</taxon>
        <taxon>Pseudomonadati</taxon>
        <taxon>Verrucomicrobiota</taxon>
        <taxon>Opitutia</taxon>
        <taxon>Puniceicoccales</taxon>
        <taxon>Puniceicoccaceae</taxon>
        <taxon>Puniceicoccus</taxon>
    </lineage>
</organism>
<evidence type="ECO:0000259" key="1">
    <source>
        <dbReference type="Pfam" id="PF01609"/>
    </source>
</evidence>
<comment type="caution">
    <text evidence="2">The sequence shown here is derived from an EMBL/GenBank/DDBJ whole genome shotgun (WGS) entry which is preliminary data.</text>
</comment>
<dbReference type="GO" id="GO:0004803">
    <property type="term" value="F:transposase activity"/>
    <property type="evidence" value="ECO:0007669"/>
    <property type="project" value="InterPro"/>
</dbReference>
<proteinExistence type="predicted"/>
<protein>
    <submittedName>
        <fullName evidence="2">IS4 family transposase</fullName>
    </submittedName>
</protein>
<sequence length="406" mass="46189">MQQNNLFLPGFHRAFGRSPKSALKRLEDSRNSIMKGLPGQLPYVFEEALPLESIPKRSKERDRGFSSAVTVWHMISQGMGSGTLRAGLVEINATLRSMGKEKLSSKTGGLCQARQRLPESTVCAVHERALSSIDLEVQREGGRTLFVDGTGFQLCDTHENQLEYPQPTNQKPGCGFPVMQQVALIDAHSGAVVDSIDSTWRQHEGGMFQIGPLESVRPDDTLVADTAYCSFWNFALIRSRRAHGIMELHQARKRKFPKAKDEYRTLWSKPKLSQCPEHIDDAQWQELPQDIEVRYIRSRFERKGFRPVVKVIATTDLETPPETVQAQYTSRWDIELCFRDIKITMELDFIRAKSASMARKLYGFGLIAHNLIRWQMLRACRGASPRQISFTGAREALRRCCELFRT</sequence>
<dbReference type="InterPro" id="IPR002559">
    <property type="entry name" value="Transposase_11"/>
</dbReference>
<dbReference type="Pfam" id="PF01609">
    <property type="entry name" value="DDE_Tnp_1"/>
    <property type="match status" value="1"/>
</dbReference>
<reference evidence="2 3" key="1">
    <citation type="submission" date="2020-07" db="EMBL/GenBank/DDBJ databases">
        <authorList>
            <person name="Feng X."/>
        </authorList>
    </citation>
    <scope>NUCLEOTIDE SEQUENCE [LARGE SCALE GENOMIC DNA]</scope>
    <source>
        <strain evidence="2 3">JCM14086</strain>
    </source>
</reference>
<evidence type="ECO:0000313" key="2">
    <source>
        <dbReference type="EMBL" id="MBC2600321.1"/>
    </source>
</evidence>
<name>A0A7X1E2S5_9BACT</name>
<feature type="domain" description="Transposase IS4-like" evidence="1">
    <location>
        <begin position="142"/>
        <end position="371"/>
    </location>
</feature>